<comment type="subcellular location">
    <subcellularLocation>
        <location evidence="1">Membrane</location>
    </subcellularLocation>
</comment>
<dbReference type="InterPro" id="IPR002165">
    <property type="entry name" value="Plexin_repeat"/>
</dbReference>
<evidence type="ECO:0000313" key="6">
    <source>
        <dbReference type="Proteomes" id="UP001412239"/>
    </source>
</evidence>
<evidence type="ECO:0000256" key="3">
    <source>
        <dbReference type="ARBA" id="ARBA00023180"/>
    </source>
</evidence>
<evidence type="ECO:0000313" key="5">
    <source>
        <dbReference type="EMBL" id="CUS12422.1"/>
    </source>
</evidence>
<proteinExistence type="predicted"/>
<dbReference type="Pfam" id="PF01437">
    <property type="entry name" value="PSI"/>
    <property type="match status" value="1"/>
</dbReference>
<reference evidence="5" key="1">
    <citation type="submission" date="2015-10" db="EMBL/GenBank/DDBJ databases">
        <authorList>
            <person name="Regsiter A."/>
            <person name="william w."/>
        </authorList>
    </citation>
    <scope>NUCLEOTIDE SEQUENCE</scope>
    <source>
        <strain evidence="5">Montdore</strain>
    </source>
</reference>
<gene>
    <name evidence="5" type="ORF">GSTUAT00003492001</name>
</gene>
<dbReference type="SUPFAM" id="SSF103575">
    <property type="entry name" value="Plexin repeat"/>
    <property type="match status" value="1"/>
</dbReference>
<evidence type="ECO:0000256" key="2">
    <source>
        <dbReference type="ARBA" id="ARBA00023136"/>
    </source>
</evidence>
<dbReference type="Gene3D" id="3.30.1680.10">
    <property type="entry name" value="ligand-binding face of the semaphorins, domain 2"/>
    <property type="match status" value="1"/>
</dbReference>
<dbReference type="AlphaFoldDB" id="A0A292PXU3"/>
<sequence>FRKCWNRNACNDCLSSIDPTCGWCPFTQTCVPATFTTPLHSYSCPSRSERWEMRTAPFGCRVSMITLGGVLVGAVGALVIVLLVVGAV</sequence>
<keyword evidence="3" id="KW-0325">Glycoprotein</keyword>
<dbReference type="EMBL" id="LN890992">
    <property type="protein sequence ID" value="CUS12422.1"/>
    <property type="molecule type" value="Genomic_DNA"/>
</dbReference>
<keyword evidence="2 4" id="KW-0472">Membrane</keyword>
<dbReference type="Proteomes" id="UP001412239">
    <property type="component" value="Unassembled WGS sequence"/>
</dbReference>
<keyword evidence="4" id="KW-0812">Transmembrane</keyword>
<name>A0A292PXU3_9PEZI</name>
<evidence type="ECO:0008006" key="7">
    <source>
        <dbReference type="Google" id="ProtNLM"/>
    </source>
</evidence>
<organism evidence="5 6">
    <name type="scientific">Tuber aestivum</name>
    <name type="common">summer truffle</name>
    <dbReference type="NCBI Taxonomy" id="59557"/>
    <lineage>
        <taxon>Eukaryota</taxon>
        <taxon>Fungi</taxon>
        <taxon>Dikarya</taxon>
        <taxon>Ascomycota</taxon>
        <taxon>Pezizomycotina</taxon>
        <taxon>Pezizomycetes</taxon>
        <taxon>Pezizales</taxon>
        <taxon>Tuberaceae</taxon>
        <taxon>Tuber</taxon>
    </lineage>
</organism>
<protein>
    <recommendedName>
        <fullName evidence="7">PSI domain-containing protein</fullName>
    </recommendedName>
</protein>
<keyword evidence="6" id="KW-1185">Reference proteome</keyword>
<keyword evidence="4" id="KW-1133">Transmembrane helix</keyword>
<feature type="non-terminal residue" evidence="5">
    <location>
        <position position="1"/>
    </location>
</feature>
<evidence type="ECO:0000256" key="1">
    <source>
        <dbReference type="ARBA" id="ARBA00004370"/>
    </source>
</evidence>
<feature type="transmembrane region" description="Helical" evidence="4">
    <location>
        <begin position="62"/>
        <end position="85"/>
    </location>
</feature>
<accession>A0A292PXU3</accession>
<evidence type="ECO:0000256" key="4">
    <source>
        <dbReference type="SAM" id="Phobius"/>
    </source>
</evidence>
<dbReference type="GO" id="GO:0016020">
    <property type="term" value="C:membrane"/>
    <property type="evidence" value="ECO:0007669"/>
    <property type="project" value="UniProtKB-SubCell"/>
</dbReference>
<feature type="non-terminal residue" evidence="5">
    <location>
        <position position="88"/>
    </location>
</feature>